<comment type="similarity">
    <text evidence="1">Belongs to the class-II aminoacyl-tRNA synthetase family.</text>
</comment>
<reference evidence="11" key="1">
    <citation type="submission" date="2018-05" db="EMBL/GenBank/DDBJ databases">
        <authorList>
            <person name="Lanie J.A."/>
            <person name="Ng W.-L."/>
            <person name="Kazmierczak K.M."/>
            <person name="Andrzejewski T.M."/>
            <person name="Davidsen T.M."/>
            <person name="Wayne K.J."/>
            <person name="Tettelin H."/>
            <person name="Glass J.I."/>
            <person name="Rusch D."/>
            <person name="Podicherti R."/>
            <person name="Tsui H.-C.T."/>
            <person name="Winkler M.E."/>
        </authorList>
    </citation>
    <scope>NUCLEOTIDE SEQUENCE</scope>
</reference>
<keyword evidence="7" id="KW-0648">Protein biosynthesis</keyword>
<keyword evidence="5" id="KW-0547">Nucleotide-binding</keyword>
<dbReference type="Gene3D" id="2.40.50.140">
    <property type="entry name" value="Nucleic acid-binding proteins"/>
    <property type="match status" value="1"/>
</dbReference>
<evidence type="ECO:0000256" key="1">
    <source>
        <dbReference type="ARBA" id="ARBA00008226"/>
    </source>
</evidence>
<dbReference type="InterPro" id="IPR006195">
    <property type="entry name" value="aa-tRNA-synth_II"/>
</dbReference>
<comment type="catalytic activity">
    <reaction evidence="9">
        <text>tRNA(Lys) + L-lysine + ATP = L-lysyl-tRNA(Lys) + AMP + diphosphate</text>
        <dbReference type="Rhea" id="RHEA:20792"/>
        <dbReference type="Rhea" id="RHEA-COMP:9696"/>
        <dbReference type="Rhea" id="RHEA-COMP:9697"/>
        <dbReference type="ChEBI" id="CHEBI:30616"/>
        <dbReference type="ChEBI" id="CHEBI:32551"/>
        <dbReference type="ChEBI" id="CHEBI:33019"/>
        <dbReference type="ChEBI" id="CHEBI:78442"/>
        <dbReference type="ChEBI" id="CHEBI:78529"/>
        <dbReference type="ChEBI" id="CHEBI:456215"/>
        <dbReference type="EC" id="6.1.1.6"/>
    </reaction>
</comment>
<feature type="domain" description="Aminoacyl-transfer RNA synthetases class-II family profile" evidence="10">
    <location>
        <begin position="175"/>
        <end position="487"/>
    </location>
</feature>
<protein>
    <recommendedName>
        <fullName evidence="2">lysine--tRNA ligase</fullName>
        <ecNumber evidence="2">6.1.1.6</ecNumber>
    </recommendedName>
</protein>
<dbReference type="GO" id="GO:0005524">
    <property type="term" value="F:ATP binding"/>
    <property type="evidence" value="ECO:0007669"/>
    <property type="project" value="UniProtKB-KW"/>
</dbReference>
<sequence length="491" mass="55685">MSQSEQEYFRVRQEKAEALRSKGLDPYPARFNRTHTSLQALAFFEEHEESHSEDLIEISVGGRVMARRGMGKATFLDISDAHGRLQVMLRGNALGEKYELLDYLDIGDWLGVQGSLFRTRTGQITLQASEFQIICKALRPLPEKWHGLTDVETRFRQKYLDLIANEDAAKAARSRSLLVSTMRQFMESKGFIEVETPILVPIAAGGMAHPFTTHHNALNRSLYLRIATELHLKRLIVGGLEKVYEIGRVFRNEGVDQQHNPEFTTMESYEAFADYNDVMEMVEQIVSTAAMRLNGSMNSPFGGVELDFSPPWPRIDLRQKIIDVSGIDFFDHEDSESLKESMGQIGIDVSQQVSWGGLLDKLISEKVEPTLVQPCFLVDYPLAMSPLAKRSVSDPRIVERFEGFVCGMEICNAFSELNDPIDQRIRFEEQERLHSEFQGEELDRLDEDFLIAIEHGMPPTGGLGIGIDRLAMILTDNPSIREVILFPQLRN</sequence>
<dbReference type="GO" id="GO:0006430">
    <property type="term" value="P:lysyl-tRNA aminoacylation"/>
    <property type="evidence" value="ECO:0007669"/>
    <property type="project" value="InterPro"/>
</dbReference>
<dbReference type="InterPro" id="IPR018149">
    <property type="entry name" value="Lys-tRNA-synth_II_C"/>
</dbReference>
<keyword evidence="4" id="KW-0479">Metal-binding</keyword>
<evidence type="ECO:0000256" key="4">
    <source>
        <dbReference type="ARBA" id="ARBA00022723"/>
    </source>
</evidence>
<dbReference type="CDD" id="cd00775">
    <property type="entry name" value="LysRS_core"/>
    <property type="match status" value="1"/>
</dbReference>
<dbReference type="InterPro" id="IPR004365">
    <property type="entry name" value="NA-bd_OB_tRNA"/>
</dbReference>
<dbReference type="Pfam" id="PF01336">
    <property type="entry name" value="tRNA_anti-codon"/>
    <property type="match status" value="1"/>
</dbReference>
<dbReference type="Pfam" id="PF00152">
    <property type="entry name" value="tRNA-synt_2"/>
    <property type="match status" value="1"/>
</dbReference>
<evidence type="ECO:0000256" key="6">
    <source>
        <dbReference type="ARBA" id="ARBA00022840"/>
    </source>
</evidence>
<dbReference type="Gene3D" id="3.30.930.10">
    <property type="entry name" value="Bira Bifunctional Protein, Domain 2"/>
    <property type="match status" value="1"/>
</dbReference>
<dbReference type="InterPro" id="IPR044136">
    <property type="entry name" value="Lys-tRNA-ligase_II_N"/>
</dbReference>
<dbReference type="AlphaFoldDB" id="A0A381YX39"/>
<dbReference type="GO" id="GO:0046872">
    <property type="term" value="F:metal ion binding"/>
    <property type="evidence" value="ECO:0007669"/>
    <property type="project" value="UniProtKB-KW"/>
</dbReference>
<dbReference type="InterPro" id="IPR004364">
    <property type="entry name" value="Aa-tRNA-synt_II"/>
</dbReference>
<dbReference type="NCBIfam" id="TIGR00499">
    <property type="entry name" value="lysS_bact"/>
    <property type="match status" value="1"/>
</dbReference>
<dbReference type="GO" id="GO:0004824">
    <property type="term" value="F:lysine-tRNA ligase activity"/>
    <property type="evidence" value="ECO:0007669"/>
    <property type="project" value="UniProtKB-EC"/>
</dbReference>
<dbReference type="EC" id="6.1.1.6" evidence="2"/>
<name>A0A381YX39_9ZZZZ</name>
<evidence type="ECO:0000313" key="11">
    <source>
        <dbReference type="EMBL" id="SVA81585.1"/>
    </source>
</evidence>
<dbReference type="GO" id="GO:0000049">
    <property type="term" value="F:tRNA binding"/>
    <property type="evidence" value="ECO:0007669"/>
    <property type="project" value="TreeGrafter"/>
</dbReference>
<keyword evidence="8" id="KW-0030">Aminoacyl-tRNA synthetase</keyword>
<dbReference type="PROSITE" id="PS50862">
    <property type="entry name" value="AA_TRNA_LIGASE_II"/>
    <property type="match status" value="1"/>
</dbReference>
<dbReference type="HAMAP" id="MF_00252">
    <property type="entry name" value="Lys_tRNA_synth_class2"/>
    <property type="match status" value="1"/>
</dbReference>
<evidence type="ECO:0000256" key="9">
    <source>
        <dbReference type="ARBA" id="ARBA00048573"/>
    </source>
</evidence>
<dbReference type="NCBIfam" id="NF001756">
    <property type="entry name" value="PRK00484.1"/>
    <property type="match status" value="1"/>
</dbReference>
<dbReference type="PANTHER" id="PTHR42918:SF15">
    <property type="entry name" value="LYSINE--TRNA LIGASE, CHLOROPLASTIC_MITOCHONDRIAL"/>
    <property type="match status" value="1"/>
</dbReference>
<dbReference type="InterPro" id="IPR045864">
    <property type="entry name" value="aa-tRNA-synth_II/BPL/LPL"/>
</dbReference>
<organism evidence="11">
    <name type="scientific">marine metagenome</name>
    <dbReference type="NCBI Taxonomy" id="408172"/>
    <lineage>
        <taxon>unclassified sequences</taxon>
        <taxon>metagenomes</taxon>
        <taxon>ecological metagenomes</taxon>
    </lineage>
</organism>
<dbReference type="SUPFAM" id="SSF50249">
    <property type="entry name" value="Nucleic acid-binding proteins"/>
    <property type="match status" value="1"/>
</dbReference>
<gene>
    <name evidence="11" type="ORF">METZ01_LOCUS134439</name>
</gene>
<dbReference type="EMBL" id="UINC01019282">
    <property type="protein sequence ID" value="SVA81585.1"/>
    <property type="molecule type" value="Genomic_DNA"/>
</dbReference>
<dbReference type="CDD" id="cd04322">
    <property type="entry name" value="LysRS_N"/>
    <property type="match status" value="1"/>
</dbReference>
<evidence type="ECO:0000256" key="2">
    <source>
        <dbReference type="ARBA" id="ARBA00013166"/>
    </source>
</evidence>
<dbReference type="PANTHER" id="PTHR42918">
    <property type="entry name" value="LYSYL-TRNA SYNTHETASE"/>
    <property type="match status" value="1"/>
</dbReference>
<evidence type="ECO:0000256" key="3">
    <source>
        <dbReference type="ARBA" id="ARBA00022598"/>
    </source>
</evidence>
<keyword evidence="3" id="KW-0436">Ligase</keyword>
<dbReference type="PRINTS" id="PR00982">
    <property type="entry name" value="TRNASYNTHLYS"/>
</dbReference>
<evidence type="ECO:0000259" key="10">
    <source>
        <dbReference type="PROSITE" id="PS50862"/>
    </source>
</evidence>
<evidence type="ECO:0000256" key="7">
    <source>
        <dbReference type="ARBA" id="ARBA00022917"/>
    </source>
</evidence>
<accession>A0A381YX39</accession>
<dbReference type="GO" id="GO:0005829">
    <property type="term" value="C:cytosol"/>
    <property type="evidence" value="ECO:0007669"/>
    <property type="project" value="TreeGrafter"/>
</dbReference>
<evidence type="ECO:0000256" key="8">
    <source>
        <dbReference type="ARBA" id="ARBA00023146"/>
    </source>
</evidence>
<dbReference type="SUPFAM" id="SSF55681">
    <property type="entry name" value="Class II aaRS and biotin synthetases"/>
    <property type="match status" value="1"/>
</dbReference>
<dbReference type="InterPro" id="IPR002313">
    <property type="entry name" value="Lys-tRNA-ligase_II"/>
</dbReference>
<evidence type="ECO:0000256" key="5">
    <source>
        <dbReference type="ARBA" id="ARBA00022741"/>
    </source>
</evidence>
<dbReference type="InterPro" id="IPR012340">
    <property type="entry name" value="NA-bd_OB-fold"/>
</dbReference>
<proteinExistence type="inferred from homology"/>
<dbReference type="FunFam" id="2.40.50.140:FF:000024">
    <property type="entry name" value="Lysine--tRNA ligase"/>
    <property type="match status" value="1"/>
</dbReference>
<keyword evidence="6" id="KW-0067">ATP-binding</keyword>